<evidence type="ECO:0000256" key="1">
    <source>
        <dbReference type="SAM" id="MobiDB-lite"/>
    </source>
</evidence>
<gene>
    <name evidence="3" type="ORF">HK100_006315</name>
</gene>
<keyword evidence="2" id="KW-1133">Transmembrane helix</keyword>
<dbReference type="Proteomes" id="UP001211907">
    <property type="component" value="Unassembled WGS sequence"/>
</dbReference>
<reference evidence="3" key="1">
    <citation type="submission" date="2020-05" db="EMBL/GenBank/DDBJ databases">
        <title>Phylogenomic resolution of chytrid fungi.</title>
        <authorList>
            <person name="Stajich J.E."/>
            <person name="Amses K."/>
            <person name="Simmons R."/>
            <person name="Seto K."/>
            <person name="Myers J."/>
            <person name="Bonds A."/>
            <person name="Quandt C.A."/>
            <person name="Barry K."/>
            <person name="Liu P."/>
            <person name="Grigoriev I."/>
            <person name="Longcore J.E."/>
            <person name="James T.Y."/>
        </authorList>
    </citation>
    <scope>NUCLEOTIDE SEQUENCE</scope>
    <source>
        <strain evidence="3">JEL0513</strain>
    </source>
</reference>
<accession>A0AAD5SQL5</accession>
<keyword evidence="2" id="KW-0472">Membrane</keyword>
<name>A0AAD5SQL5_9FUNG</name>
<dbReference type="EMBL" id="JADGJH010002930">
    <property type="protein sequence ID" value="KAJ3094016.1"/>
    <property type="molecule type" value="Genomic_DNA"/>
</dbReference>
<proteinExistence type="predicted"/>
<comment type="caution">
    <text evidence="3">The sequence shown here is derived from an EMBL/GenBank/DDBJ whole genome shotgun (WGS) entry which is preliminary data.</text>
</comment>
<evidence type="ECO:0000256" key="2">
    <source>
        <dbReference type="SAM" id="Phobius"/>
    </source>
</evidence>
<sequence>MKQWFREKSIERNREETRKQEQRAEEDVKIEANRLRRERQLAQIENERAAGARLAAQEQQTVFLKAQSEIARKKHELDLESQKRSGQLYWEQQDAKDAQLDRDRKRELDAIALREARRQEELRTATSKITVKENLITENGKVVGATKEILRVRQATTDAEVDALMASIAGELALVNPTELTLPKSIGGASEQRLIKDDGDMFYIMFENFTEESLEKMANLTGTAITTPSSHSALCVIRISACDPYNTTATKFDNTTNYAFTYCSNSTSLTNNFYLPPDASFAQANIPAGLICNDTVTSCDRYYSAYACLCYEDGYVDDACTADAFNTSPPGVWAQIMGSTLYKALFIVGCVIVGLIILFNFGRWSFRKYGEFEENLRLKKIKRAQQKEEDANRDVQIQENNLRRQQKLDSTRNEAEAARALEKERIRLAHEVEMDRINNERHVLILSEIKRKEELVTVVESSKDEATRREANRELQAIELRAAKRQEELAASGSNIEVTENLMIENGKLVGATKNIVRKRIAKTEEEAGQLLSAVAPELQKIQQEHEEQKAAAAIQDSQQLQIDNGML</sequence>
<protein>
    <submittedName>
        <fullName evidence="3">Uncharacterized protein</fullName>
    </submittedName>
</protein>
<feature type="transmembrane region" description="Helical" evidence="2">
    <location>
        <begin position="341"/>
        <end position="361"/>
    </location>
</feature>
<feature type="region of interest" description="Disordered" evidence="1">
    <location>
        <begin position="1"/>
        <end position="26"/>
    </location>
</feature>
<keyword evidence="4" id="KW-1185">Reference proteome</keyword>
<organism evidence="3 4">
    <name type="scientific">Physocladia obscura</name>
    <dbReference type="NCBI Taxonomy" id="109957"/>
    <lineage>
        <taxon>Eukaryota</taxon>
        <taxon>Fungi</taxon>
        <taxon>Fungi incertae sedis</taxon>
        <taxon>Chytridiomycota</taxon>
        <taxon>Chytridiomycota incertae sedis</taxon>
        <taxon>Chytridiomycetes</taxon>
        <taxon>Chytridiales</taxon>
        <taxon>Chytriomycetaceae</taxon>
        <taxon>Physocladia</taxon>
    </lineage>
</organism>
<keyword evidence="2" id="KW-0812">Transmembrane</keyword>
<evidence type="ECO:0000313" key="3">
    <source>
        <dbReference type="EMBL" id="KAJ3094016.1"/>
    </source>
</evidence>
<feature type="region of interest" description="Disordered" evidence="1">
    <location>
        <begin position="392"/>
        <end position="413"/>
    </location>
</feature>
<dbReference type="AlphaFoldDB" id="A0AAD5SQL5"/>
<evidence type="ECO:0000313" key="4">
    <source>
        <dbReference type="Proteomes" id="UP001211907"/>
    </source>
</evidence>